<evidence type="ECO:0000259" key="1">
    <source>
        <dbReference type="PROSITE" id="PS50805"/>
    </source>
</evidence>
<feature type="domain" description="KRAB" evidence="1">
    <location>
        <begin position="6"/>
        <end position="75"/>
    </location>
</feature>
<dbReference type="AlphaFoldDB" id="A0A8C2Y1W1"/>
<organism evidence="2">
    <name type="scientific">Capra hircus</name>
    <name type="common">Goat</name>
    <dbReference type="NCBI Taxonomy" id="9925"/>
    <lineage>
        <taxon>Eukaryota</taxon>
        <taxon>Metazoa</taxon>
        <taxon>Chordata</taxon>
        <taxon>Craniata</taxon>
        <taxon>Vertebrata</taxon>
        <taxon>Euteleostomi</taxon>
        <taxon>Mammalia</taxon>
        <taxon>Eutheria</taxon>
        <taxon>Laurasiatheria</taxon>
        <taxon>Artiodactyla</taxon>
        <taxon>Ruminantia</taxon>
        <taxon>Pecora</taxon>
        <taxon>Bovidae</taxon>
        <taxon>Caprinae</taxon>
        <taxon>Capra</taxon>
    </lineage>
</organism>
<accession>A0A8C2Y1W1</accession>
<dbReference type="Ensembl" id="ENSCHIT00010055130.1">
    <property type="protein sequence ID" value="ENSCHIP00010039468.1"/>
    <property type="gene ID" value="ENSCHIG00010029090.1"/>
</dbReference>
<evidence type="ECO:0000313" key="2">
    <source>
        <dbReference type="Ensembl" id="ENSCHIP00010039468.1"/>
    </source>
</evidence>
<reference evidence="2" key="2">
    <citation type="submission" date="2025-08" db="UniProtKB">
        <authorList>
            <consortium name="Ensembl"/>
        </authorList>
    </citation>
    <scope>IDENTIFICATION</scope>
</reference>
<dbReference type="GO" id="GO:0006355">
    <property type="term" value="P:regulation of DNA-templated transcription"/>
    <property type="evidence" value="ECO:0007669"/>
    <property type="project" value="InterPro"/>
</dbReference>
<proteinExistence type="predicted"/>
<dbReference type="PROSITE" id="PS50805">
    <property type="entry name" value="KRAB"/>
    <property type="match status" value="1"/>
</dbReference>
<protein>
    <recommendedName>
        <fullName evidence="1">KRAB domain-containing protein</fullName>
    </recommendedName>
</protein>
<name>A0A8C2Y1W1_CAPHI</name>
<dbReference type="SMART" id="SM00349">
    <property type="entry name" value="KRAB"/>
    <property type="match status" value="1"/>
</dbReference>
<dbReference type="Pfam" id="PF01352">
    <property type="entry name" value="KRAB"/>
    <property type="match status" value="1"/>
</dbReference>
<dbReference type="SUPFAM" id="SSF109640">
    <property type="entry name" value="KRAB domain (Kruppel-associated box)"/>
    <property type="match status" value="1"/>
</dbReference>
<dbReference type="Gene3D" id="6.10.140.140">
    <property type="match status" value="1"/>
</dbReference>
<reference evidence="2" key="1">
    <citation type="submission" date="2019-03" db="EMBL/GenBank/DDBJ databases">
        <title>Genome sequencing and reference-guided assembly of Black Bengal Goat (Capra hircus).</title>
        <authorList>
            <person name="Siddiki A.Z."/>
            <person name="Baten A."/>
            <person name="Billah M."/>
            <person name="Alam M.A.U."/>
            <person name="Shawrob K.S.M."/>
            <person name="Saha S."/>
            <person name="Chowdhury M."/>
            <person name="Rahman A.H."/>
            <person name="Stear M."/>
            <person name="Miah G."/>
            <person name="Das G.B."/>
            <person name="Hossain M.M."/>
            <person name="Kumkum M."/>
            <person name="Islam M.S."/>
            <person name="Mollah A.M."/>
            <person name="Ahsan A."/>
            <person name="Tusar F."/>
            <person name="Khan M.K.I."/>
        </authorList>
    </citation>
    <scope>NUCLEOTIDE SEQUENCE [LARGE SCALE GENOMIC DNA]</scope>
</reference>
<sequence>TTEEIATLNDIAMDFTLENWEQLGQGQGDPFWDTALDNYQNLFLLNPLRPNLTFHLDGGEKLEALAKESPESTDA</sequence>
<dbReference type="InterPro" id="IPR001909">
    <property type="entry name" value="KRAB"/>
</dbReference>
<dbReference type="CDD" id="cd07765">
    <property type="entry name" value="KRAB_A-box"/>
    <property type="match status" value="1"/>
</dbReference>
<dbReference type="InterPro" id="IPR036051">
    <property type="entry name" value="KRAB_dom_sf"/>
</dbReference>